<dbReference type="OrthoDB" id="5294920at2759"/>
<feature type="signal peptide" evidence="1">
    <location>
        <begin position="1"/>
        <end position="21"/>
    </location>
</feature>
<name>A0A5M8PWG4_9LECA</name>
<sequence length="179" mass="19107">MRLFGLPIIVALSQLATFTPAIPVDLPSLVARSQLRDDAQTSVAETIFYRHSEVPESLEARANMPVVWRAPGSQTYVVVTPVYAIAGNAIVNMINAVALQVHAHISNIGDGPISGGNFGWNGDNGLILNAWSANNHQTTYGVLGAAIKALASYFEAHEYGRATFLIYDGENQVGEGIIG</sequence>
<gene>
    <name evidence="2" type="ORF">FRX48_02796</name>
</gene>
<feature type="chain" id="PRO_5024372402" evidence="1">
    <location>
        <begin position="22"/>
        <end position="179"/>
    </location>
</feature>
<comment type="caution">
    <text evidence="2">The sequence shown here is derived from an EMBL/GenBank/DDBJ whole genome shotgun (WGS) entry which is preliminary data.</text>
</comment>
<dbReference type="EMBL" id="VXIT01000004">
    <property type="protein sequence ID" value="KAA6413053.1"/>
    <property type="molecule type" value="Genomic_DNA"/>
</dbReference>
<keyword evidence="1" id="KW-0732">Signal</keyword>
<dbReference type="AlphaFoldDB" id="A0A5M8PWG4"/>
<organism evidence="2 3">
    <name type="scientific">Lasallia pustulata</name>
    <dbReference type="NCBI Taxonomy" id="136370"/>
    <lineage>
        <taxon>Eukaryota</taxon>
        <taxon>Fungi</taxon>
        <taxon>Dikarya</taxon>
        <taxon>Ascomycota</taxon>
        <taxon>Pezizomycotina</taxon>
        <taxon>Lecanoromycetes</taxon>
        <taxon>OSLEUM clade</taxon>
        <taxon>Umbilicariomycetidae</taxon>
        <taxon>Umbilicariales</taxon>
        <taxon>Umbilicariaceae</taxon>
        <taxon>Lasallia</taxon>
    </lineage>
</organism>
<evidence type="ECO:0000256" key="1">
    <source>
        <dbReference type="SAM" id="SignalP"/>
    </source>
</evidence>
<proteinExistence type="predicted"/>
<evidence type="ECO:0000313" key="2">
    <source>
        <dbReference type="EMBL" id="KAA6413053.1"/>
    </source>
</evidence>
<dbReference type="Proteomes" id="UP000324767">
    <property type="component" value="Unassembled WGS sequence"/>
</dbReference>
<evidence type="ECO:0000313" key="3">
    <source>
        <dbReference type="Proteomes" id="UP000324767"/>
    </source>
</evidence>
<protein>
    <submittedName>
        <fullName evidence="2">Uncharacterized protein</fullName>
    </submittedName>
</protein>
<reference evidence="2 3" key="1">
    <citation type="submission" date="2019-09" db="EMBL/GenBank/DDBJ databases">
        <title>The hologenome of the rock-dwelling lichen Lasallia pustulata.</title>
        <authorList>
            <person name="Greshake Tzovaras B."/>
            <person name="Segers F."/>
            <person name="Bicker A."/>
            <person name="Dal Grande F."/>
            <person name="Otte J."/>
            <person name="Hankeln T."/>
            <person name="Schmitt I."/>
            <person name="Ebersberger I."/>
        </authorList>
    </citation>
    <scope>NUCLEOTIDE SEQUENCE [LARGE SCALE GENOMIC DNA]</scope>
    <source>
        <strain evidence="2">A1-1</strain>
    </source>
</reference>
<accession>A0A5M8PWG4</accession>